<dbReference type="PANTHER" id="PTHR42859">
    <property type="entry name" value="OXIDOREDUCTASE"/>
    <property type="match status" value="1"/>
</dbReference>
<dbReference type="SUPFAM" id="SSF54862">
    <property type="entry name" value="4Fe-4S ferredoxins"/>
    <property type="match status" value="1"/>
</dbReference>
<dbReference type="EMBL" id="SJOI01000001">
    <property type="protein sequence ID" value="TCL04310.1"/>
    <property type="molecule type" value="Genomic_DNA"/>
</dbReference>
<dbReference type="Gene3D" id="3.30.70.20">
    <property type="match status" value="2"/>
</dbReference>
<evidence type="ECO:0000313" key="7">
    <source>
        <dbReference type="EMBL" id="TCL04310.1"/>
    </source>
</evidence>
<evidence type="ECO:0000256" key="2">
    <source>
        <dbReference type="ARBA" id="ARBA00022723"/>
    </source>
</evidence>
<evidence type="ECO:0000256" key="4">
    <source>
        <dbReference type="ARBA" id="ARBA00023004"/>
    </source>
</evidence>
<sequence>MNRFVIADPQKCIGCFTCEVACVVAHNGNRPGALTPENFLPRLKVIKEWNISTPVLCRQCEDAPCANACPNGAIIHAKDHIQVLQEKCIGCKTCAVACPYGAMDIVTRHVYDERNPLAGHSIKAEAQKCDLCEGRPEGQACVSACPTDALVLMTNEAVENMKLKKRQRAALEGFGAILS</sequence>
<keyword evidence="8" id="KW-1185">Reference proteome</keyword>
<dbReference type="AlphaFoldDB" id="A0A4R1NJC5"/>
<keyword evidence="4" id="KW-0408">Iron</keyword>
<gene>
    <name evidence="7" type="ORF">EZJ58_2423</name>
</gene>
<dbReference type="RefSeq" id="WP_132923100.1">
    <property type="nucleotide sequence ID" value="NZ_CP075169.1"/>
</dbReference>
<evidence type="ECO:0000259" key="6">
    <source>
        <dbReference type="PROSITE" id="PS51379"/>
    </source>
</evidence>
<dbReference type="InterPro" id="IPR017900">
    <property type="entry name" value="4Fe4S_Fe_S_CS"/>
</dbReference>
<dbReference type="Pfam" id="PF12838">
    <property type="entry name" value="Fer4_7"/>
    <property type="match status" value="1"/>
</dbReference>
<dbReference type="GO" id="GO:0051539">
    <property type="term" value="F:4 iron, 4 sulfur cluster binding"/>
    <property type="evidence" value="ECO:0007669"/>
    <property type="project" value="UniProtKB-KW"/>
</dbReference>
<keyword evidence="5" id="KW-0411">Iron-sulfur</keyword>
<evidence type="ECO:0000256" key="5">
    <source>
        <dbReference type="ARBA" id="ARBA00023014"/>
    </source>
</evidence>
<name>A0A4R1NJC5_9GAMM</name>
<evidence type="ECO:0000313" key="8">
    <source>
        <dbReference type="Proteomes" id="UP000294555"/>
    </source>
</evidence>
<feature type="domain" description="4Fe-4S ferredoxin-type" evidence="6">
    <location>
        <begin position="79"/>
        <end position="108"/>
    </location>
</feature>
<dbReference type="PROSITE" id="PS51379">
    <property type="entry name" value="4FE4S_FER_2"/>
    <property type="match status" value="2"/>
</dbReference>
<reference evidence="7 8" key="1">
    <citation type="submission" date="2019-02" db="EMBL/GenBank/DDBJ databases">
        <title>Investigation of anaerobic lignin degradation for improved lignocellulosic biofuels.</title>
        <authorList>
            <person name="Deangelis K."/>
        </authorList>
    </citation>
    <scope>NUCLEOTIDE SEQUENCE [LARGE SCALE GENOMIC DNA]</scope>
    <source>
        <strain evidence="7 8">159R</strain>
    </source>
</reference>
<dbReference type="OrthoDB" id="9779457at2"/>
<dbReference type="CDD" id="cd10554">
    <property type="entry name" value="HycB_like"/>
    <property type="match status" value="1"/>
</dbReference>
<proteinExistence type="predicted"/>
<dbReference type="GO" id="GO:0046872">
    <property type="term" value="F:metal ion binding"/>
    <property type="evidence" value="ECO:0007669"/>
    <property type="project" value="UniProtKB-KW"/>
</dbReference>
<accession>A0A4R1NJC5</accession>
<protein>
    <submittedName>
        <fullName evidence="7">Electron transport protein HydN</fullName>
    </submittedName>
</protein>
<evidence type="ECO:0000256" key="3">
    <source>
        <dbReference type="ARBA" id="ARBA00022737"/>
    </source>
</evidence>
<dbReference type="Proteomes" id="UP000294555">
    <property type="component" value="Unassembled WGS sequence"/>
</dbReference>
<comment type="caution">
    <text evidence="7">The sequence shown here is derived from an EMBL/GenBank/DDBJ whole genome shotgun (WGS) entry which is preliminary data.</text>
</comment>
<organism evidence="7 8">
    <name type="scientific">Sodalis ligni</name>
    <dbReference type="NCBI Taxonomy" id="2697027"/>
    <lineage>
        <taxon>Bacteria</taxon>
        <taxon>Pseudomonadati</taxon>
        <taxon>Pseudomonadota</taxon>
        <taxon>Gammaproteobacteria</taxon>
        <taxon>Enterobacterales</taxon>
        <taxon>Bruguierivoracaceae</taxon>
        <taxon>Sodalis</taxon>
    </lineage>
</organism>
<keyword evidence="2" id="KW-0479">Metal-binding</keyword>
<evidence type="ECO:0000256" key="1">
    <source>
        <dbReference type="ARBA" id="ARBA00022485"/>
    </source>
</evidence>
<feature type="domain" description="4Fe-4S ferredoxin-type" evidence="6">
    <location>
        <begin position="2"/>
        <end position="32"/>
    </location>
</feature>
<keyword evidence="3" id="KW-0677">Repeat</keyword>
<dbReference type="PROSITE" id="PS00198">
    <property type="entry name" value="4FE4S_FER_1"/>
    <property type="match status" value="1"/>
</dbReference>
<dbReference type="InterPro" id="IPR050294">
    <property type="entry name" value="RnfB_subfamily"/>
</dbReference>
<dbReference type="PANTHER" id="PTHR42859:SF17">
    <property type="entry name" value="ELECTRON TRANSPORT PROTEIN HYDN-RELATED"/>
    <property type="match status" value="1"/>
</dbReference>
<keyword evidence="1" id="KW-0004">4Fe-4S</keyword>
<dbReference type="InterPro" id="IPR017896">
    <property type="entry name" value="4Fe4S_Fe-S-bd"/>
</dbReference>